<evidence type="ECO:0000256" key="2">
    <source>
        <dbReference type="ARBA" id="ARBA00022748"/>
    </source>
</evidence>
<evidence type="ECO:0000256" key="4">
    <source>
        <dbReference type="ARBA" id="ARBA00023284"/>
    </source>
</evidence>
<evidence type="ECO:0000256" key="5">
    <source>
        <dbReference type="SAM" id="SignalP"/>
    </source>
</evidence>
<dbReference type="PANTHER" id="PTHR42852">
    <property type="entry name" value="THIOL:DISULFIDE INTERCHANGE PROTEIN DSBE"/>
    <property type="match status" value="1"/>
</dbReference>
<gene>
    <name evidence="7" type="ORF">WFZ85_15565</name>
</gene>
<keyword evidence="8" id="KW-1185">Reference proteome</keyword>
<accession>A0ABU9N8K9</accession>
<reference evidence="7 8" key="1">
    <citation type="submission" date="2024-03" db="EMBL/GenBank/DDBJ databases">
        <title>Two novel species of the genus Flavobacterium exhibiting potentially degradation of complex polysaccharides.</title>
        <authorList>
            <person name="Lian X."/>
        </authorList>
    </citation>
    <scope>NUCLEOTIDE SEQUENCE [LARGE SCALE GENOMIC DNA]</scope>
    <source>
        <strain evidence="8">j3</strain>
    </source>
</reference>
<organism evidence="7 8">
    <name type="scientific">Flavobacterium aureirubrum</name>
    <dbReference type="NCBI Taxonomy" id="3133147"/>
    <lineage>
        <taxon>Bacteria</taxon>
        <taxon>Pseudomonadati</taxon>
        <taxon>Bacteroidota</taxon>
        <taxon>Flavobacteriia</taxon>
        <taxon>Flavobacteriales</taxon>
        <taxon>Flavobacteriaceae</taxon>
        <taxon>Flavobacterium</taxon>
    </lineage>
</organism>
<dbReference type="EMBL" id="JBCGDO010000044">
    <property type="protein sequence ID" value="MEM0544017.1"/>
    <property type="molecule type" value="Genomic_DNA"/>
</dbReference>
<keyword evidence="4" id="KW-0676">Redox-active center</keyword>
<dbReference type="Proteomes" id="UP001460072">
    <property type="component" value="Unassembled WGS sequence"/>
</dbReference>
<dbReference type="InterPro" id="IPR017937">
    <property type="entry name" value="Thioredoxin_CS"/>
</dbReference>
<protein>
    <submittedName>
        <fullName evidence="7">TlpA disulfide reductase family protein</fullName>
    </submittedName>
</protein>
<feature type="signal peptide" evidence="5">
    <location>
        <begin position="1"/>
        <end position="19"/>
    </location>
</feature>
<keyword evidence="2" id="KW-0201">Cytochrome c-type biogenesis</keyword>
<dbReference type="InterPro" id="IPR036249">
    <property type="entry name" value="Thioredoxin-like_sf"/>
</dbReference>
<keyword evidence="3" id="KW-1015">Disulfide bond</keyword>
<name>A0ABU9N8K9_9FLAO</name>
<evidence type="ECO:0000259" key="6">
    <source>
        <dbReference type="PROSITE" id="PS51352"/>
    </source>
</evidence>
<dbReference type="Gene3D" id="3.40.30.10">
    <property type="entry name" value="Glutaredoxin"/>
    <property type="match status" value="1"/>
</dbReference>
<dbReference type="InterPro" id="IPR000866">
    <property type="entry name" value="AhpC/TSA"/>
</dbReference>
<feature type="chain" id="PRO_5045609968" evidence="5">
    <location>
        <begin position="20"/>
        <end position="361"/>
    </location>
</feature>
<feature type="domain" description="Thioredoxin" evidence="6">
    <location>
        <begin position="222"/>
        <end position="361"/>
    </location>
</feature>
<dbReference type="SUPFAM" id="SSF52833">
    <property type="entry name" value="Thioredoxin-like"/>
    <property type="match status" value="1"/>
</dbReference>
<comment type="subcellular location">
    <subcellularLocation>
        <location evidence="1">Cell envelope</location>
    </subcellularLocation>
</comment>
<evidence type="ECO:0000256" key="1">
    <source>
        <dbReference type="ARBA" id="ARBA00004196"/>
    </source>
</evidence>
<dbReference type="CDD" id="cd02966">
    <property type="entry name" value="TlpA_like_family"/>
    <property type="match status" value="1"/>
</dbReference>
<proteinExistence type="predicted"/>
<comment type="caution">
    <text evidence="7">The sequence shown here is derived from an EMBL/GenBank/DDBJ whole genome shotgun (WGS) entry which is preliminary data.</text>
</comment>
<dbReference type="InterPro" id="IPR050553">
    <property type="entry name" value="Thioredoxin_ResA/DsbE_sf"/>
</dbReference>
<evidence type="ECO:0000313" key="8">
    <source>
        <dbReference type="Proteomes" id="UP001460072"/>
    </source>
</evidence>
<dbReference type="InterPro" id="IPR013766">
    <property type="entry name" value="Thioredoxin_domain"/>
</dbReference>
<dbReference type="Pfam" id="PF00578">
    <property type="entry name" value="AhpC-TSA"/>
    <property type="match status" value="1"/>
</dbReference>
<dbReference type="RefSeq" id="WP_342697183.1">
    <property type="nucleotide sequence ID" value="NZ_JBCGDO010000044.1"/>
</dbReference>
<evidence type="ECO:0000256" key="3">
    <source>
        <dbReference type="ARBA" id="ARBA00023157"/>
    </source>
</evidence>
<dbReference type="PROSITE" id="PS51352">
    <property type="entry name" value="THIOREDOXIN_2"/>
    <property type="match status" value="1"/>
</dbReference>
<evidence type="ECO:0000313" key="7">
    <source>
        <dbReference type="EMBL" id="MEM0544017.1"/>
    </source>
</evidence>
<dbReference type="PANTHER" id="PTHR42852:SF6">
    <property type="entry name" value="THIOL:DISULFIDE INTERCHANGE PROTEIN DSBE"/>
    <property type="match status" value="1"/>
</dbReference>
<keyword evidence="5" id="KW-0732">Signal</keyword>
<sequence length="361" mass="40952">MTKFTIALLLAFSSVTVFAQQTFFYNLSTTLPANKSVTKLYVSYEIAGIKYQDSLDFQKKQLTLKKVLPQPVAATISTNDDKIMPLDVMLANNNLNVVITDNSITIGKSKLHSDFLYLTENDRIRPTYFPLYGELSEKNDTIGLQKLGVVFDSLKKNDLKKSYDYFKANKTSLLSLFSFNRYTTFFADYSKVENDFALLPLWAKNSPEGKSTLAKIAGAKSAQVNTPAKNFVQQSLTGQKISLENYKGNYLLLDFWASWCAPCRKEHPNLRRTYEEFKTKNFEILSVSLDSNKKAWENAVTKDQLTWTQISDLKGQENDIAIQYGVQSVPANFLIDPKGTIIAKNLTSEQLHEMLEKLLLK</sequence>
<dbReference type="PROSITE" id="PS00194">
    <property type="entry name" value="THIOREDOXIN_1"/>
    <property type="match status" value="1"/>
</dbReference>